<gene>
    <name evidence="4" type="ORF">KDH_04050</name>
</gene>
<dbReference type="InterPro" id="IPR029058">
    <property type="entry name" value="AB_hydrolase_fold"/>
</dbReference>
<dbReference type="PANTHER" id="PTHR10272:SF0">
    <property type="entry name" value="PLATELET-ACTIVATING FACTOR ACETYLHYDROLASE"/>
    <property type="match status" value="1"/>
</dbReference>
<dbReference type="Gene3D" id="3.40.50.1820">
    <property type="entry name" value="alpha/beta hydrolase"/>
    <property type="match status" value="1"/>
</dbReference>
<sequence>MLSRLPLRPGLKRLIKIMLSLLLILMIIIASGIAFIEIQRHRTVALPTPSGPFAVGRMEYDWTDQSRIDPFAPHTSQKRELVVWSWYPATRVPGAQTAPYLPAKWGQANDNQIVQSDDSIQTHSVDHAPLSNSMARYPVLIFEPGMGKIPTQYTTLLEDLASHGYIIFAINPTYSSDVVVFPDGRVAESTTAGKIEDSAGLQAADRIIQVWAQDEIFTINQIDKLNAQPGDMFNQHLDLTRLGLFGHSFGGATAAQVCHLDARCKAGIDIDGDLFGNVVQSGVTQPFMVIQHDQGSCSDADCRAFQNEVHTLLRTVPKGAGYSLSVKNTEHFNFSDYGAYFSLLRPFGVLGSIDGQHGIQITRTYVRAFFDTYLNSTPSALLHGPSSAYPEVQFSTP</sequence>
<keyword evidence="5" id="KW-1185">Reference proteome</keyword>
<dbReference type="EMBL" id="BSRI01000001">
    <property type="protein sequence ID" value="GLV53552.1"/>
    <property type="molecule type" value="Genomic_DNA"/>
</dbReference>
<reference evidence="4 5" key="1">
    <citation type="submission" date="2023-02" db="EMBL/GenBank/DDBJ databases">
        <title>Dictyobacter halimunensis sp. nov., a new member of the class Ktedonobacteria from forest soil in a geothermal area.</title>
        <authorList>
            <person name="Rachmania M.K."/>
            <person name="Ningsih F."/>
            <person name="Sakai Y."/>
            <person name="Yabe S."/>
            <person name="Yokota A."/>
            <person name="Sjamsuridzal W."/>
        </authorList>
    </citation>
    <scope>NUCLEOTIDE SEQUENCE [LARGE SCALE GENOMIC DNA]</scope>
    <source>
        <strain evidence="4 5">S3.2.2.5</strain>
    </source>
</reference>
<evidence type="ECO:0000313" key="5">
    <source>
        <dbReference type="Proteomes" id="UP001344906"/>
    </source>
</evidence>
<organism evidence="4 5">
    <name type="scientific">Dictyobacter halimunensis</name>
    <dbReference type="NCBI Taxonomy" id="3026934"/>
    <lineage>
        <taxon>Bacteria</taxon>
        <taxon>Bacillati</taxon>
        <taxon>Chloroflexota</taxon>
        <taxon>Ktedonobacteria</taxon>
        <taxon>Ktedonobacterales</taxon>
        <taxon>Dictyobacteraceae</taxon>
        <taxon>Dictyobacter</taxon>
    </lineage>
</organism>
<dbReference type="Proteomes" id="UP001344906">
    <property type="component" value="Unassembled WGS sequence"/>
</dbReference>
<name>A0ABQ6FMD2_9CHLR</name>
<dbReference type="GO" id="GO:0016787">
    <property type="term" value="F:hydrolase activity"/>
    <property type="evidence" value="ECO:0007669"/>
    <property type="project" value="UniProtKB-KW"/>
</dbReference>
<comment type="caution">
    <text evidence="4">The sequence shown here is derived from an EMBL/GenBank/DDBJ whole genome shotgun (WGS) entry which is preliminary data.</text>
</comment>
<evidence type="ECO:0000256" key="3">
    <source>
        <dbReference type="ARBA" id="ARBA00023098"/>
    </source>
</evidence>
<proteinExistence type="predicted"/>
<dbReference type="Pfam" id="PF03403">
    <property type="entry name" value="PAF-AH_p_II"/>
    <property type="match status" value="2"/>
</dbReference>
<keyword evidence="1 4" id="KW-0378">Hydrolase</keyword>
<evidence type="ECO:0000313" key="4">
    <source>
        <dbReference type="EMBL" id="GLV53552.1"/>
    </source>
</evidence>
<keyword evidence="3" id="KW-0443">Lipid metabolism</keyword>
<evidence type="ECO:0000256" key="2">
    <source>
        <dbReference type="ARBA" id="ARBA00022963"/>
    </source>
</evidence>
<accession>A0ABQ6FMD2</accession>
<dbReference type="PANTHER" id="PTHR10272">
    <property type="entry name" value="PLATELET-ACTIVATING FACTOR ACETYLHYDROLASE"/>
    <property type="match status" value="1"/>
</dbReference>
<dbReference type="SUPFAM" id="SSF53474">
    <property type="entry name" value="alpha/beta-Hydrolases"/>
    <property type="match status" value="1"/>
</dbReference>
<protein>
    <submittedName>
        <fullName evidence="4">Alpha/beta hydrolase</fullName>
    </submittedName>
</protein>
<dbReference type="RefSeq" id="WP_338247264.1">
    <property type="nucleotide sequence ID" value="NZ_BSRI01000001.1"/>
</dbReference>
<keyword evidence="2" id="KW-0442">Lipid degradation</keyword>
<evidence type="ECO:0000256" key="1">
    <source>
        <dbReference type="ARBA" id="ARBA00022801"/>
    </source>
</evidence>